<proteinExistence type="predicted"/>
<accession>A0A8S2F2R4</accession>
<dbReference type="Proteomes" id="UP000677228">
    <property type="component" value="Unassembled WGS sequence"/>
</dbReference>
<comment type="caution">
    <text evidence="1">The sequence shown here is derived from an EMBL/GenBank/DDBJ whole genome shotgun (WGS) entry which is preliminary data.</text>
</comment>
<dbReference type="Proteomes" id="UP000682733">
    <property type="component" value="Unassembled WGS sequence"/>
</dbReference>
<reference evidence="1" key="1">
    <citation type="submission" date="2021-02" db="EMBL/GenBank/DDBJ databases">
        <authorList>
            <person name="Nowell W R."/>
        </authorList>
    </citation>
    <scope>NUCLEOTIDE SEQUENCE</scope>
</reference>
<name>A0A8S2F2R4_9BILA</name>
<gene>
    <name evidence="1" type="ORF">OVA965_LOCUS28747</name>
    <name evidence="2" type="ORF">TMI583_LOCUS29505</name>
</gene>
<dbReference type="AlphaFoldDB" id="A0A8S2F2R4"/>
<evidence type="ECO:0000313" key="3">
    <source>
        <dbReference type="Proteomes" id="UP000677228"/>
    </source>
</evidence>
<protein>
    <submittedName>
        <fullName evidence="1">Uncharacterized protein</fullName>
    </submittedName>
</protein>
<evidence type="ECO:0000313" key="1">
    <source>
        <dbReference type="EMBL" id="CAF1305646.1"/>
    </source>
</evidence>
<organism evidence="1 3">
    <name type="scientific">Didymodactylos carnosus</name>
    <dbReference type="NCBI Taxonomy" id="1234261"/>
    <lineage>
        <taxon>Eukaryota</taxon>
        <taxon>Metazoa</taxon>
        <taxon>Spiralia</taxon>
        <taxon>Gnathifera</taxon>
        <taxon>Rotifera</taxon>
        <taxon>Eurotatoria</taxon>
        <taxon>Bdelloidea</taxon>
        <taxon>Philodinida</taxon>
        <taxon>Philodinidae</taxon>
        <taxon>Didymodactylos</taxon>
    </lineage>
</organism>
<evidence type="ECO:0000313" key="2">
    <source>
        <dbReference type="EMBL" id="CAF4112732.1"/>
    </source>
</evidence>
<sequence length="162" mass="18749">MPKRGRRQTQSAEIGKKRWSIEDFPQMDSSDDDNVIGNEKNITLRHFNITWRATDNFMSAVGGMRCMTAQKWAEIFLTGDFEMFVKDDRGGKQGESFFDVHPELEIAAKLYVAEACSQKSAVFKALDLANYIDSQYYELTNTNKSNNELIRSERMCRLDLRR</sequence>
<dbReference type="EMBL" id="CAJOBA010041367">
    <property type="protein sequence ID" value="CAF4112732.1"/>
    <property type="molecule type" value="Genomic_DNA"/>
</dbReference>
<dbReference type="EMBL" id="CAJNOK010019787">
    <property type="protein sequence ID" value="CAF1305646.1"/>
    <property type="molecule type" value="Genomic_DNA"/>
</dbReference>